<accession>A0A915CAU0</accession>
<evidence type="ECO:0000313" key="1">
    <source>
        <dbReference type="Proteomes" id="UP000887569"/>
    </source>
</evidence>
<proteinExistence type="predicted"/>
<dbReference type="Proteomes" id="UP000887569">
    <property type="component" value="Unplaced"/>
</dbReference>
<sequence length="311" mass="35510">MDLHCYEDGFGDNCVDLTCREAMLEHSYGPVPAEALMNDEDFGVSLEYNSAPSFPQKSEGLEHNEPTNSSLCSNTTCVNGMDPVDGVPAEWLMCDDDVENNLGQPFPTTSAASVSSNVSASASSTSAGNEGEHWLRSEVEWLNYKVRQKMVKKKMRELNEEKNRMLHYYSETSALMSVYEKRKETLKKRQRRRAARKRMKEAKKRFLSEFFNQPFEVTKGCGRSIGGKSEVAECRLLHTIRLTSRRIENCRKVYKRYKSACYNATEEKIIPRSRSMSDISNNASYGSDSKEKGHMDIFECIRKSLLKKWAH</sequence>
<keyword evidence="1" id="KW-1185">Reference proteome</keyword>
<dbReference type="AlphaFoldDB" id="A0A915CAU0"/>
<dbReference type="WBParaSite" id="PgR110_g008_t01">
    <property type="protein sequence ID" value="PgR110_g008_t01"/>
    <property type="gene ID" value="PgR110_g008"/>
</dbReference>
<evidence type="ECO:0000313" key="2">
    <source>
        <dbReference type="WBParaSite" id="PgR110_g008_t01"/>
    </source>
</evidence>
<organism evidence="1 2">
    <name type="scientific">Parascaris univalens</name>
    <name type="common">Nematode worm</name>
    <dbReference type="NCBI Taxonomy" id="6257"/>
    <lineage>
        <taxon>Eukaryota</taxon>
        <taxon>Metazoa</taxon>
        <taxon>Ecdysozoa</taxon>
        <taxon>Nematoda</taxon>
        <taxon>Chromadorea</taxon>
        <taxon>Rhabditida</taxon>
        <taxon>Spirurina</taxon>
        <taxon>Ascaridomorpha</taxon>
        <taxon>Ascaridoidea</taxon>
        <taxon>Ascarididae</taxon>
        <taxon>Parascaris</taxon>
    </lineage>
</organism>
<name>A0A915CAU0_PARUN</name>
<reference evidence="2" key="1">
    <citation type="submission" date="2022-11" db="UniProtKB">
        <authorList>
            <consortium name="WormBaseParasite"/>
        </authorList>
    </citation>
    <scope>IDENTIFICATION</scope>
</reference>
<protein>
    <submittedName>
        <fullName evidence="2">Uncharacterized protein</fullName>
    </submittedName>
</protein>